<protein>
    <recommendedName>
        <fullName evidence="1">Reverse transcriptase domain-containing protein</fullName>
    </recommendedName>
</protein>
<proteinExistence type="predicted"/>
<keyword evidence="2" id="KW-1185">Reference proteome</keyword>
<accession>A0A6P6W175</accession>
<evidence type="ECO:0000313" key="2">
    <source>
        <dbReference type="Proteomes" id="UP001652660"/>
    </source>
</evidence>
<dbReference type="InterPro" id="IPR053134">
    <property type="entry name" value="RNA-dir_DNA_polymerase"/>
</dbReference>
<dbReference type="OrthoDB" id="1928766at2759"/>
<dbReference type="InterPro" id="IPR043128">
    <property type="entry name" value="Rev_trsase/Diguanyl_cyclase"/>
</dbReference>
<dbReference type="Proteomes" id="UP001652660">
    <property type="component" value="Chromosome 2e"/>
</dbReference>
<feature type="domain" description="Reverse transcriptase" evidence="1">
    <location>
        <begin position="175"/>
        <end position="276"/>
    </location>
</feature>
<dbReference type="SUPFAM" id="SSF56672">
    <property type="entry name" value="DNA/RNA polymerases"/>
    <property type="match status" value="1"/>
</dbReference>
<organism evidence="2 3">
    <name type="scientific">Coffea arabica</name>
    <name type="common">Arabian coffee</name>
    <dbReference type="NCBI Taxonomy" id="13443"/>
    <lineage>
        <taxon>Eukaryota</taxon>
        <taxon>Viridiplantae</taxon>
        <taxon>Streptophyta</taxon>
        <taxon>Embryophyta</taxon>
        <taxon>Tracheophyta</taxon>
        <taxon>Spermatophyta</taxon>
        <taxon>Magnoliopsida</taxon>
        <taxon>eudicotyledons</taxon>
        <taxon>Gunneridae</taxon>
        <taxon>Pentapetalae</taxon>
        <taxon>asterids</taxon>
        <taxon>lamiids</taxon>
        <taxon>Gentianales</taxon>
        <taxon>Rubiaceae</taxon>
        <taxon>Ixoroideae</taxon>
        <taxon>Gardenieae complex</taxon>
        <taxon>Bertiereae - Coffeeae clade</taxon>
        <taxon>Coffeeae</taxon>
        <taxon>Coffea</taxon>
    </lineage>
</organism>
<evidence type="ECO:0000259" key="1">
    <source>
        <dbReference type="Pfam" id="PF00078"/>
    </source>
</evidence>
<dbReference type="CDD" id="cd01647">
    <property type="entry name" value="RT_LTR"/>
    <property type="match status" value="1"/>
</dbReference>
<name>A0A6P6W175_COFAR</name>
<sequence>MVRQEEIAKTPRRGPISKPTWKLPRLSEVITYGPSDPIPAASSNHETLMIEVLTNNYIVKKTVLVRFAMVTADFQYNMLIGRPILNALTAVYSAYHLSFKFPIPAGVAEGSNDVSEARECYLATIQAAITLRPESKAEGKRPDVLSIDCINHQDAEKPGRLDAVDEMEEIVLDEDTDGWRMCVDFTDLNKACPKDCYPLPRRDALVDSVMGHEFLCFLDAFKGYHQIGMSEENQKKTAFYTDQDVYCYTTMPFELKNAASTYQRLVNCLFKDQIGRNVEATWMTSS</sequence>
<dbReference type="Gene3D" id="3.10.10.10">
    <property type="entry name" value="HIV Type 1 Reverse Transcriptase, subunit A, domain 1"/>
    <property type="match status" value="1"/>
</dbReference>
<dbReference type="GeneID" id="113728989"/>
<dbReference type="Pfam" id="PF00078">
    <property type="entry name" value="RVT_1"/>
    <property type="match status" value="1"/>
</dbReference>
<evidence type="ECO:0000313" key="3">
    <source>
        <dbReference type="RefSeq" id="XP_027109124.2"/>
    </source>
</evidence>
<reference evidence="2" key="1">
    <citation type="journal article" date="2025" name="Foods">
        <title>Unveiling the Microbial Signatures of Arabica Coffee Cherries: Insights into Ripeness Specific Diversity, Functional Traits, and Implications for Quality and Safety.</title>
        <authorList>
            <consortium name="RefSeq"/>
            <person name="Tenea G.N."/>
            <person name="Cifuentes V."/>
            <person name="Reyes P."/>
            <person name="Cevallos-Vallejos M."/>
        </authorList>
    </citation>
    <scope>NUCLEOTIDE SEQUENCE [LARGE SCALE GENOMIC DNA]</scope>
</reference>
<dbReference type="PANTHER" id="PTHR24559">
    <property type="entry name" value="TRANSPOSON TY3-I GAG-POL POLYPROTEIN"/>
    <property type="match status" value="1"/>
</dbReference>
<dbReference type="InterPro" id="IPR043502">
    <property type="entry name" value="DNA/RNA_pol_sf"/>
</dbReference>
<reference evidence="3" key="2">
    <citation type="submission" date="2025-08" db="UniProtKB">
        <authorList>
            <consortium name="RefSeq"/>
        </authorList>
    </citation>
    <scope>IDENTIFICATION</scope>
    <source>
        <tissue evidence="3">Leaves</tissue>
    </source>
</reference>
<gene>
    <name evidence="3" type="primary">LOC113728989</name>
</gene>
<dbReference type="RefSeq" id="XP_027109124.2">
    <property type="nucleotide sequence ID" value="XM_027253323.2"/>
</dbReference>
<dbReference type="InterPro" id="IPR000477">
    <property type="entry name" value="RT_dom"/>
</dbReference>
<dbReference type="PANTHER" id="PTHR24559:SF444">
    <property type="entry name" value="REVERSE TRANSCRIPTASE DOMAIN-CONTAINING PROTEIN"/>
    <property type="match status" value="1"/>
</dbReference>
<dbReference type="Gene3D" id="3.30.70.270">
    <property type="match status" value="1"/>
</dbReference>
<dbReference type="AlphaFoldDB" id="A0A6P6W175"/>